<dbReference type="RefSeq" id="WP_119951043.1">
    <property type="nucleotide sequence ID" value="NZ_QZEZ01000006.1"/>
</dbReference>
<gene>
    <name evidence="4" type="ORF">D5H78_13725</name>
</gene>
<dbReference type="PANTHER" id="PTHR43861:SF1">
    <property type="entry name" value="TRANS-ACONITATE 2-METHYLTRANSFERASE"/>
    <property type="match status" value="1"/>
</dbReference>
<dbReference type="EMBL" id="QZEZ01000006">
    <property type="protein sequence ID" value="RJK94860.1"/>
    <property type="molecule type" value="Genomic_DNA"/>
</dbReference>
<name>A0A3A3ZHN7_9ACTN</name>
<feature type="domain" description="Methyltransferase" evidence="3">
    <location>
        <begin position="46"/>
        <end position="136"/>
    </location>
</feature>
<evidence type="ECO:0000256" key="2">
    <source>
        <dbReference type="ARBA" id="ARBA00022679"/>
    </source>
</evidence>
<dbReference type="Pfam" id="PF13649">
    <property type="entry name" value="Methyltransf_25"/>
    <property type="match status" value="1"/>
</dbReference>
<sequence length="200" mass="21658">MELETVVGAYARVAELYASLLGSVEQVHRDDLALVERHLGHLRGPVLDVGCGPGHWTEHLRSLGVDASGVDPVPPFVEHARATHPLGRYDVGALPDPGPRDGSQAGVLAWYSLIHVEPAGLEPALAALRRLLRPGGTLVLGFFDGERVEPFEHRVVRAHRWPVDEVSRRLAAAGLVEVERARRPAEEGHRPHAAVVARAA</sequence>
<proteinExistence type="predicted"/>
<dbReference type="AlphaFoldDB" id="A0A3A3ZHN7"/>
<keyword evidence="1 4" id="KW-0489">Methyltransferase</keyword>
<dbReference type="GO" id="GO:0032259">
    <property type="term" value="P:methylation"/>
    <property type="evidence" value="ECO:0007669"/>
    <property type="project" value="UniProtKB-KW"/>
</dbReference>
<accession>A0A3A3ZHN7</accession>
<reference evidence="4 5" key="1">
    <citation type="submission" date="2018-09" db="EMBL/GenBank/DDBJ databases">
        <title>YIM 75000 draft genome.</title>
        <authorList>
            <person name="Tang S."/>
            <person name="Feng Y."/>
        </authorList>
    </citation>
    <scope>NUCLEOTIDE SEQUENCE [LARGE SCALE GENOMIC DNA]</scope>
    <source>
        <strain evidence="4 5">YIM 75000</strain>
    </source>
</reference>
<dbReference type="OrthoDB" id="9805171at2"/>
<evidence type="ECO:0000259" key="3">
    <source>
        <dbReference type="Pfam" id="PF13649"/>
    </source>
</evidence>
<evidence type="ECO:0000313" key="5">
    <source>
        <dbReference type="Proteomes" id="UP000265614"/>
    </source>
</evidence>
<dbReference type="Gene3D" id="3.40.50.150">
    <property type="entry name" value="Vaccinia Virus protein VP39"/>
    <property type="match status" value="1"/>
</dbReference>
<evidence type="ECO:0000313" key="4">
    <source>
        <dbReference type="EMBL" id="RJK94860.1"/>
    </source>
</evidence>
<comment type="caution">
    <text evidence="4">The sequence shown here is derived from an EMBL/GenBank/DDBJ whole genome shotgun (WGS) entry which is preliminary data.</text>
</comment>
<organism evidence="4 5">
    <name type="scientific">Vallicoccus soli</name>
    <dbReference type="NCBI Taxonomy" id="2339232"/>
    <lineage>
        <taxon>Bacteria</taxon>
        <taxon>Bacillati</taxon>
        <taxon>Actinomycetota</taxon>
        <taxon>Actinomycetes</taxon>
        <taxon>Motilibacterales</taxon>
        <taxon>Vallicoccaceae</taxon>
        <taxon>Vallicoccus</taxon>
    </lineage>
</organism>
<protein>
    <submittedName>
        <fullName evidence="4">Class I SAM-dependent methyltransferase</fullName>
    </submittedName>
</protein>
<keyword evidence="5" id="KW-1185">Reference proteome</keyword>
<dbReference type="PANTHER" id="PTHR43861">
    <property type="entry name" value="TRANS-ACONITATE 2-METHYLTRANSFERASE-RELATED"/>
    <property type="match status" value="1"/>
</dbReference>
<dbReference type="CDD" id="cd02440">
    <property type="entry name" value="AdoMet_MTases"/>
    <property type="match status" value="1"/>
</dbReference>
<keyword evidence="2 4" id="KW-0808">Transferase</keyword>
<dbReference type="InterPro" id="IPR029063">
    <property type="entry name" value="SAM-dependent_MTases_sf"/>
</dbReference>
<dbReference type="Proteomes" id="UP000265614">
    <property type="component" value="Unassembled WGS sequence"/>
</dbReference>
<evidence type="ECO:0000256" key="1">
    <source>
        <dbReference type="ARBA" id="ARBA00022603"/>
    </source>
</evidence>
<dbReference type="SUPFAM" id="SSF53335">
    <property type="entry name" value="S-adenosyl-L-methionine-dependent methyltransferases"/>
    <property type="match status" value="1"/>
</dbReference>
<dbReference type="GO" id="GO:0008168">
    <property type="term" value="F:methyltransferase activity"/>
    <property type="evidence" value="ECO:0007669"/>
    <property type="project" value="UniProtKB-KW"/>
</dbReference>
<dbReference type="InterPro" id="IPR041698">
    <property type="entry name" value="Methyltransf_25"/>
</dbReference>